<keyword evidence="2" id="KW-1185">Reference proteome</keyword>
<dbReference type="AlphaFoldDB" id="A0A1M6FDH5"/>
<dbReference type="Proteomes" id="UP000184050">
    <property type="component" value="Unassembled WGS sequence"/>
</dbReference>
<dbReference type="RefSeq" id="WP_139279504.1">
    <property type="nucleotide sequence ID" value="NZ_FQZE01000008.1"/>
</dbReference>
<dbReference type="SUPFAM" id="SSF47598">
    <property type="entry name" value="Ribbon-helix-helix"/>
    <property type="match status" value="1"/>
</dbReference>
<evidence type="ECO:0000313" key="1">
    <source>
        <dbReference type="EMBL" id="SHI95778.1"/>
    </source>
</evidence>
<dbReference type="EMBL" id="FQZE01000008">
    <property type="protein sequence ID" value="SHI95778.1"/>
    <property type="molecule type" value="Genomic_DNA"/>
</dbReference>
<organism evidence="1 2">
    <name type="scientific">Tangfeifania diversioriginum</name>
    <dbReference type="NCBI Taxonomy" id="1168035"/>
    <lineage>
        <taxon>Bacteria</taxon>
        <taxon>Pseudomonadati</taxon>
        <taxon>Bacteroidota</taxon>
        <taxon>Bacteroidia</taxon>
        <taxon>Marinilabiliales</taxon>
        <taxon>Prolixibacteraceae</taxon>
        <taxon>Tangfeifania</taxon>
    </lineage>
</organism>
<proteinExistence type="predicted"/>
<protein>
    <submittedName>
        <fullName evidence="1">Ribbon-helix-helix protein, copG family</fullName>
    </submittedName>
</protein>
<reference evidence="1 2" key="1">
    <citation type="submission" date="2016-11" db="EMBL/GenBank/DDBJ databases">
        <authorList>
            <person name="Jaros S."/>
            <person name="Januszkiewicz K."/>
            <person name="Wedrychowicz H."/>
        </authorList>
    </citation>
    <scope>NUCLEOTIDE SEQUENCE [LARGE SCALE GENOMIC DNA]</scope>
    <source>
        <strain evidence="1 2">DSM 27063</strain>
    </source>
</reference>
<sequence>MENIDLKQVRKKTLRIGIRLSKDERAALDQYCQKEEITITDFIRIAIRKVVNEKQVK</sequence>
<dbReference type="InterPro" id="IPR010985">
    <property type="entry name" value="Ribbon_hlx_hlx"/>
</dbReference>
<name>A0A1M6FDH5_9BACT</name>
<accession>A0A1M6FDH5</accession>
<dbReference type="STRING" id="1168035.SAMN05444280_108130"/>
<dbReference type="GO" id="GO:0006355">
    <property type="term" value="P:regulation of DNA-templated transcription"/>
    <property type="evidence" value="ECO:0007669"/>
    <property type="project" value="InterPro"/>
</dbReference>
<gene>
    <name evidence="1" type="ORF">SAMN05444280_108130</name>
</gene>
<evidence type="ECO:0000313" key="2">
    <source>
        <dbReference type="Proteomes" id="UP000184050"/>
    </source>
</evidence>